<feature type="transmembrane region" description="Helical" evidence="1">
    <location>
        <begin position="6"/>
        <end position="26"/>
    </location>
</feature>
<dbReference type="InParanoid" id="A0A6J0PS39"/>
<keyword evidence="1" id="KW-0472">Membrane</keyword>
<dbReference type="OrthoDB" id="1851682at2759"/>
<accession>A0A6J0PS39</accession>
<dbReference type="GeneID" id="109506733"/>
<dbReference type="PANTHER" id="PTHR38384">
    <property type="entry name" value="MEMBRANE LIPOPROTEIN-RELATED"/>
    <property type="match status" value="1"/>
</dbReference>
<dbReference type="AlphaFoldDB" id="A0A6J0PS39"/>
<dbReference type="Proteomes" id="UP000504607">
    <property type="component" value="Chromosome 16"/>
</dbReference>
<sequence length="56" mass="6251">MEKKLTLLQAVFTAGVFSAVSFWYGFMFGRESARKELGGLIEDLRRGTAGSEPKHE</sequence>
<protein>
    <submittedName>
        <fullName evidence="3">Uncharacterized protein LOC109506733</fullName>
    </submittedName>
</protein>
<reference evidence="3" key="1">
    <citation type="submission" date="2025-08" db="UniProtKB">
        <authorList>
            <consortium name="RefSeq"/>
        </authorList>
    </citation>
    <scope>IDENTIFICATION</scope>
</reference>
<dbReference type="KEGG" id="egu:109506733"/>
<evidence type="ECO:0000313" key="3">
    <source>
        <dbReference type="RefSeq" id="XP_019710950.1"/>
    </source>
</evidence>
<keyword evidence="1" id="KW-1133">Transmembrane helix</keyword>
<evidence type="ECO:0000313" key="2">
    <source>
        <dbReference type="Proteomes" id="UP000504607"/>
    </source>
</evidence>
<gene>
    <name evidence="3" type="primary">LOC109506733</name>
</gene>
<organism evidence="2 3">
    <name type="scientific">Elaeis guineensis var. tenera</name>
    <name type="common">Oil palm</name>
    <dbReference type="NCBI Taxonomy" id="51953"/>
    <lineage>
        <taxon>Eukaryota</taxon>
        <taxon>Viridiplantae</taxon>
        <taxon>Streptophyta</taxon>
        <taxon>Embryophyta</taxon>
        <taxon>Tracheophyta</taxon>
        <taxon>Spermatophyta</taxon>
        <taxon>Magnoliopsida</taxon>
        <taxon>Liliopsida</taxon>
        <taxon>Arecaceae</taxon>
        <taxon>Arecoideae</taxon>
        <taxon>Cocoseae</taxon>
        <taxon>Elaeidinae</taxon>
        <taxon>Elaeis</taxon>
    </lineage>
</organism>
<proteinExistence type="predicted"/>
<keyword evidence="2" id="KW-1185">Reference proteome</keyword>
<dbReference type="PANTHER" id="PTHR38384:SF2">
    <property type="entry name" value="MEMBRANE LIPOPROTEIN"/>
    <property type="match status" value="1"/>
</dbReference>
<keyword evidence="1" id="KW-0812">Transmembrane</keyword>
<evidence type="ECO:0000256" key="1">
    <source>
        <dbReference type="SAM" id="Phobius"/>
    </source>
</evidence>
<dbReference type="FunCoup" id="A0A6J0PS39">
    <property type="interactions" value="402"/>
</dbReference>
<dbReference type="RefSeq" id="XP_019710950.1">
    <property type="nucleotide sequence ID" value="XM_019855391.2"/>
</dbReference>
<name>A0A6J0PS39_ELAGV</name>